<comment type="subcellular location">
    <subcellularLocation>
        <location evidence="1">Endoplasmic reticulum membrane</location>
        <topology evidence="1">Single-pass type IV membrane protein</topology>
    </subcellularLocation>
</comment>
<keyword evidence="8 11" id="KW-0472">Membrane</keyword>
<dbReference type="Proteomes" id="UP000325440">
    <property type="component" value="Unassembled WGS sequence"/>
</dbReference>
<feature type="transmembrane region" description="Helical" evidence="11">
    <location>
        <begin position="202"/>
        <end position="219"/>
    </location>
</feature>
<comment type="similarity">
    <text evidence="9">Belongs to the SEC20 family.</text>
</comment>
<dbReference type="InterPro" id="IPR056173">
    <property type="entry name" value="Sec20_C"/>
</dbReference>
<keyword evidence="2" id="KW-0813">Transport</keyword>
<dbReference type="PANTHER" id="PTHR12825">
    <property type="entry name" value="BNIP1-RELATED"/>
    <property type="match status" value="1"/>
</dbReference>
<keyword evidence="6 11" id="KW-1133">Transmembrane helix</keyword>
<evidence type="ECO:0000256" key="5">
    <source>
        <dbReference type="ARBA" id="ARBA00022892"/>
    </source>
</evidence>
<dbReference type="AlphaFoldDB" id="A0A5E4MNU4"/>
<evidence type="ECO:0000256" key="11">
    <source>
        <dbReference type="SAM" id="Phobius"/>
    </source>
</evidence>
<evidence type="ECO:0000313" key="14">
    <source>
        <dbReference type="Proteomes" id="UP000325440"/>
    </source>
</evidence>
<dbReference type="GO" id="GO:0031201">
    <property type="term" value="C:SNARE complex"/>
    <property type="evidence" value="ECO:0007669"/>
    <property type="project" value="TreeGrafter"/>
</dbReference>
<gene>
    <name evidence="13" type="ORF">CINCED_3A012279</name>
</gene>
<feature type="coiled-coil region" evidence="10">
    <location>
        <begin position="50"/>
        <end position="133"/>
    </location>
</feature>
<name>A0A5E4MNU4_9HEMI</name>
<keyword evidence="4" id="KW-0256">Endoplasmic reticulum</keyword>
<evidence type="ECO:0000256" key="2">
    <source>
        <dbReference type="ARBA" id="ARBA00022448"/>
    </source>
</evidence>
<evidence type="ECO:0000256" key="10">
    <source>
        <dbReference type="SAM" id="Coils"/>
    </source>
</evidence>
<dbReference type="GO" id="GO:0005484">
    <property type="term" value="F:SNAP receptor activity"/>
    <property type="evidence" value="ECO:0007669"/>
    <property type="project" value="InterPro"/>
</dbReference>
<organism evidence="13 14">
    <name type="scientific">Cinara cedri</name>
    <dbReference type="NCBI Taxonomy" id="506608"/>
    <lineage>
        <taxon>Eukaryota</taxon>
        <taxon>Metazoa</taxon>
        <taxon>Ecdysozoa</taxon>
        <taxon>Arthropoda</taxon>
        <taxon>Hexapoda</taxon>
        <taxon>Insecta</taxon>
        <taxon>Pterygota</taxon>
        <taxon>Neoptera</taxon>
        <taxon>Paraneoptera</taxon>
        <taxon>Hemiptera</taxon>
        <taxon>Sternorrhyncha</taxon>
        <taxon>Aphidomorpha</taxon>
        <taxon>Aphidoidea</taxon>
        <taxon>Aphididae</taxon>
        <taxon>Lachninae</taxon>
        <taxon>Cinara</taxon>
    </lineage>
</organism>
<evidence type="ECO:0000256" key="4">
    <source>
        <dbReference type="ARBA" id="ARBA00022824"/>
    </source>
</evidence>
<evidence type="ECO:0000256" key="8">
    <source>
        <dbReference type="ARBA" id="ARBA00023136"/>
    </source>
</evidence>
<evidence type="ECO:0000313" key="13">
    <source>
        <dbReference type="EMBL" id="VVC33323.1"/>
    </source>
</evidence>
<dbReference type="PANTHER" id="PTHR12825:SF0">
    <property type="entry name" value="VESICLE TRANSPORT PROTEIN SEC20"/>
    <property type="match status" value="1"/>
</dbReference>
<keyword evidence="7 10" id="KW-0175">Coiled coil</keyword>
<evidence type="ECO:0000256" key="3">
    <source>
        <dbReference type="ARBA" id="ARBA00022692"/>
    </source>
</evidence>
<evidence type="ECO:0000256" key="1">
    <source>
        <dbReference type="ARBA" id="ARBA00004163"/>
    </source>
</evidence>
<feature type="domain" description="Sec20 C-terminal" evidence="12">
    <location>
        <begin position="133"/>
        <end position="223"/>
    </location>
</feature>
<proteinExistence type="inferred from homology"/>
<dbReference type="EMBL" id="CABPRJ010000966">
    <property type="protein sequence ID" value="VVC33323.1"/>
    <property type="molecule type" value="Genomic_DNA"/>
</dbReference>
<dbReference type="Pfam" id="PF03908">
    <property type="entry name" value="Sec20"/>
    <property type="match status" value="1"/>
</dbReference>
<evidence type="ECO:0000259" key="12">
    <source>
        <dbReference type="Pfam" id="PF03908"/>
    </source>
</evidence>
<keyword evidence="5" id="KW-0931">ER-Golgi transport</keyword>
<sequence>MIRELSTVRECIVNTNITLKSIIQDIYSCEGPIETLTQLNADGRKQINIFRNLIENLELYGREIESQQERSEVIEEARNQREYLTSNIASFRKANVECMARIHKKSSEQLLGISNEEQVRHKLKMDKENLLKQSSTVTNQLLSVSRQLASTSQQSLDTLETLLKSSSTVSNINNEIKNAKGALTQSGKLLNKYGQRETTDKIIIMFAFAFFLCVVAYIVQKRLF</sequence>
<dbReference type="GO" id="GO:0006890">
    <property type="term" value="P:retrograde vesicle-mediated transport, Golgi to endoplasmic reticulum"/>
    <property type="evidence" value="ECO:0007669"/>
    <property type="project" value="InterPro"/>
</dbReference>
<evidence type="ECO:0000256" key="6">
    <source>
        <dbReference type="ARBA" id="ARBA00022989"/>
    </source>
</evidence>
<keyword evidence="14" id="KW-1185">Reference proteome</keyword>
<evidence type="ECO:0000256" key="7">
    <source>
        <dbReference type="ARBA" id="ARBA00023054"/>
    </source>
</evidence>
<keyword evidence="3 11" id="KW-0812">Transmembrane</keyword>
<dbReference type="InterPro" id="IPR005606">
    <property type="entry name" value="Sec20"/>
</dbReference>
<accession>A0A5E4MNU4</accession>
<reference evidence="13 14" key="1">
    <citation type="submission" date="2019-08" db="EMBL/GenBank/DDBJ databases">
        <authorList>
            <person name="Alioto T."/>
            <person name="Alioto T."/>
            <person name="Gomez Garrido J."/>
        </authorList>
    </citation>
    <scope>NUCLEOTIDE SEQUENCE [LARGE SCALE GENOMIC DNA]</scope>
</reference>
<dbReference type="GO" id="GO:0005789">
    <property type="term" value="C:endoplasmic reticulum membrane"/>
    <property type="evidence" value="ECO:0007669"/>
    <property type="project" value="UniProtKB-SubCell"/>
</dbReference>
<evidence type="ECO:0000256" key="9">
    <source>
        <dbReference type="ARBA" id="ARBA00037934"/>
    </source>
</evidence>
<protein>
    <submittedName>
        <fullName evidence="13">Sec20</fullName>
    </submittedName>
</protein>
<dbReference type="OrthoDB" id="46868at2759"/>